<dbReference type="EMBL" id="BT086314">
    <property type="protein sequence ID" value="ACR36667.1"/>
    <property type="molecule type" value="mRNA"/>
</dbReference>
<proteinExistence type="evidence at transcript level"/>
<dbReference type="EMBL" id="BT085468">
    <property type="protein sequence ID" value="ACR35821.1"/>
    <property type="molecule type" value="mRNA"/>
</dbReference>
<name>C4J3S1_MAIZE</name>
<feature type="region of interest" description="Disordered" evidence="1">
    <location>
        <begin position="59"/>
        <end position="84"/>
    </location>
</feature>
<evidence type="ECO:0000313" key="2">
    <source>
        <dbReference type="EMBL" id="ACR35821.1"/>
    </source>
</evidence>
<reference evidence="2" key="1">
    <citation type="journal article" date="2009" name="PLoS Genet.">
        <title>Sequencing, mapping, and analysis of 27,455 maize full-length cDNAs.</title>
        <authorList>
            <person name="Soderlund C."/>
            <person name="Descour A."/>
            <person name="Kudrna D."/>
            <person name="Bomhoff M."/>
            <person name="Boyd L."/>
            <person name="Currie J."/>
            <person name="Angelova A."/>
            <person name="Collura K."/>
            <person name="Wissotski M."/>
            <person name="Ashley E."/>
            <person name="Morrow D."/>
            <person name="Fernandes J."/>
            <person name="Walbot V."/>
            <person name="Yu Y."/>
        </authorList>
    </citation>
    <scope>NUCLEOTIDE SEQUENCE</scope>
    <source>
        <strain evidence="2">B73</strain>
    </source>
</reference>
<protein>
    <submittedName>
        <fullName evidence="2">Uncharacterized protein</fullName>
    </submittedName>
</protein>
<accession>C4J3S1</accession>
<feature type="compositionally biased region" description="Low complexity" evidence="1">
    <location>
        <begin position="75"/>
        <end position="84"/>
    </location>
</feature>
<sequence length="122" mass="13418">MRETIRAGVPEKMCWKSQTKEACISAWTRARTPCRSSYKSVSRICSVKLWSSRMMSTIEEKARPTAARADSPALSTSRSSHRPCSSCCCFLRLSIRRDSGSPTLLALRSTLAGHPQPPAPGC</sequence>
<dbReference type="AlphaFoldDB" id="C4J3S1"/>
<organism evidence="2">
    <name type="scientific">Zea mays</name>
    <name type="common">Maize</name>
    <dbReference type="NCBI Taxonomy" id="4577"/>
    <lineage>
        <taxon>Eukaryota</taxon>
        <taxon>Viridiplantae</taxon>
        <taxon>Streptophyta</taxon>
        <taxon>Embryophyta</taxon>
        <taxon>Tracheophyta</taxon>
        <taxon>Spermatophyta</taxon>
        <taxon>Magnoliopsida</taxon>
        <taxon>Liliopsida</taxon>
        <taxon>Poales</taxon>
        <taxon>Poaceae</taxon>
        <taxon>PACMAD clade</taxon>
        <taxon>Panicoideae</taxon>
        <taxon>Andropogonodae</taxon>
        <taxon>Andropogoneae</taxon>
        <taxon>Tripsacinae</taxon>
        <taxon>Zea</taxon>
    </lineage>
</organism>
<reference evidence="2" key="2">
    <citation type="submission" date="2012-06" db="EMBL/GenBank/DDBJ databases">
        <authorList>
            <person name="Yu Y."/>
            <person name="Currie J."/>
            <person name="Lomeli R."/>
            <person name="Angelova A."/>
            <person name="Collura K."/>
            <person name="Wissotski M."/>
            <person name="Campos D."/>
            <person name="Kudrna D."/>
            <person name="Golser W."/>
            <person name="Ashely E."/>
            <person name="Descour A."/>
            <person name="Fernandes J."/>
            <person name="Soderlund C."/>
            <person name="Walbot V."/>
        </authorList>
    </citation>
    <scope>NUCLEOTIDE SEQUENCE</scope>
    <source>
        <strain evidence="2">B73</strain>
    </source>
</reference>
<evidence type="ECO:0000256" key="1">
    <source>
        <dbReference type="SAM" id="MobiDB-lite"/>
    </source>
</evidence>